<name>A0ABT1GFW8_9BURK</name>
<sequence length="62" mass="7339">MFNVSPYFTPEEIRRICENMSVSIDDNPHLSERSKRIIKSVHFSREDIEKTIAKMAAERKTR</sequence>
<evidence type="ECO:0000313" key="2">
    <source>
        <dbReference type="Proteomes" id="UP001162889"/>
    </source>
</evidence>
<reference evidence="1" key="1">
    <citation type="submission" date="2022-03" db="EMBL/GenBank/DDBJ databases">
        <title>Genome Encyclopedia of Bacteria and Archaea VI: Functional Genomics of Type Strains.</title>
        <authorList>
            <person name="Whitman W."/>
        </authorList>
    </citation>
    <scope>NUCLEOTIDE SEQUENCE</scope>
    <source>
        <strain evidence="1">HSC-15S17</strain>
    </source>
</reference>
<proteinExistence type="predicted"/>
<dbReference type="EMBL" id="JALJZU010000003">
    <property type="protein sequence ID" value="MCP2007862.1"/>
    <property type="molecule type" value="Genomic_DNA"/>
</dbReference>
<gene>
    <name evidence="1" type="ORF">L1274_001562</name>
</gene>
<keyword evidence="2" id="KW-1185">Reference proteome</keyword>
<accession>A0ABT1GFW8</accession>
<dbReference type="Proteomes" id="UP001162889">
    <property type="component" value="Unassembled WGS sequence"/>
</dbReference>
<organism evidence="1 2">
    <name type="scientific">Duganella violaceipulchra</name>
    <dbReference type="NCBI Taxonomy" id="2849652"/>
    <lineage>
        <taxon>Bacteria</taxon>
        <taxon>Pseudomonadati</taxon>
        <taxon>Pseudomonadota</taxon>
        <taxon>Betaproteobacteria</taxon>
        <taxon>Burkholderiales</taxon>
        <taxon>Oxalobacteraceae</taxon>
        <taxon>Telluria group</taxon>
        <taxon>Duganella</taxon>
    </lineage>
</organism>
<evidence type="ECO:0000313" key="1">
    <source>
        <dbReference type="EMBL" id="MCP2007862.1"/>
    </source>
</evidence>
<protein>
    <submittedName>
        <fullName evidence="1">Uncharacterized protein</fullName>
    </submittedName>
</protein>
<comment type="caution">
    <text evidence="1">The sequence shown here is derived from an EMBL/GenBank/DDBJ whole genome shotgun (WGS) entry which is preliminary data.</text>
</comment>